<dbReference type="PROSITE" id="PS50850">
    <property type="entry name" value="MFS"/>
    <property type="match status" value="1"/>
</dbReference>
<feature type="transmembrane region" description="Helical" evidence="2">
    <location>
        <begin position="496"/>
        <end position="517"/>
    </location>
</feature>
<dbReference type="PANTHER" id="PTHR11360:SF284">
    <property type="entry name" value="EG:103B4.3 PROTEIN-RELATED"/>
    <property type="match status" value="1"/>
</dbReference>
<evidence type="ECO:0000259" key="3">
    <source>
        <dbReference type="PROSITE" id="PS50850"/>
    </source>
</evidence>
<keyword evidence="2" id="KW-1133">Transmembrane helix</keyword>
<dbReference type="InterPro" id="IPR011701">
    <property type="entry name" value="MFS"/>
</dbReference>
<evidence type="ECO:0000313" key="4">
    <source>
        <dbReference type="EMBL" id="KAH3795786.1"/>
    </source>
</evidence>
<dbReference type="InterPro" id="IPR050327">
    <property type="entry name" value="Proton-linked_MCT"/>
</dbReference>
<feature type="transmembrane region" description="Helical" evidence="2">
    <location>
        <begin position="435"/>
        <end position="457"/>
    </location>
</feature>
<evidence type="ECO:0000313" key="5">
    <source>
        <dbReference type="Proteomes" id="UP000828390"/>
    </source>
</evidence>
<dbReference type="CDD" id="cd17352">
    <property type="entry name" value="MFS_MCT_SLC16"/>
    <property type="match status" value="1"/>
</dbReference>
<organism evidence="4 5">
    <name type="scientific">Dreissena polymorpha</name>
    <name type="common">Zebra mussel</name>
    <name type="synonym">Mytilus polymorpha</name>
    <dbReference type="NCBI Taxonomy" id="45954"/>
    <lineage>
        <taxon>Eukaryota</taxon>
        <taxon>Metazoa</taxon>
        <taxon>Spiralia</taxon>
        <taxon>Lophotrochozoa</taxon>
        <taxon>Mollusca</taxon>
        <taxon>Bivalvia</taxon>
        <taxon>Autobranchia</taxon>
        <taxon>Heteroconchia</taxon>
        <taxon>Euheterodonta</taxon>
        <taxon>Imparidentia</taxon>
        <taxon>Neoheterodontei</taxon>
        <taxon>Myida</taxon>
        <taxon>Dreissenoidea</taxon>
        <taxon>Dreissenidae</taxon>
        <taxon>Dreissena</taxon>
    </lineage>
</organism>
<feature type="transmembrane region" description="Helical" evidence="2">
    <location>
        <begin position="115"/>
        <end position="132"/>
    </location>
</feature>
<evidence type="ECO:0000256" key="1">
    <source>
        <dbReference type="ARBA" id="ARBA00004141"/>
    </source>
</evidence>
<reference evidence="4" key="2">
    <citation type="submission" date="2020-11" db="EMBL/GenBank/DDBJ databases">
        <authorList>
            <person name="McCartney M.A."/>
            <person name="Auch B."/>
            <person name="Kono T."/>
            <person name="Mallez S."/>
            <person name="Becker A."/>
            <person name="Gohl D.M."/>
            <person name="Silverstein K.A.T."/>
            <person name="Koren S."/>
            <person name="Bechman K.B."/>
            <person name="Herman A."/>
            <person name="Abrahante J.E."/>
            <person name="Garbe J."/>
        </authorList>
    </citation>
    <scope>NUCLEOTIDE SEQUENCE</scope>
    <source>
        <strain evidence="4">Duluth1</strain>
        <tissue evidence="4">Whole animal</tissue>
    </source>
</reference>
<dbReference type="GO" id="GO:0016020">
    <property type="term" value="C:membrane"/>
    <property type="evidence" value="ECO:0007669"/>
    <property type="project" value="UniProtKB-SubCell"/>
</dbReference>
<feature type="transmembrane region" description="Helical" evidence="2">
    <location>
        <begin position="169"/>
        <end position="189"/>
    </location>
</feature>
<feature type="transmembrane region" description="Helical" evidence="2">
    <location>
        <begin position="469"/>
        <end position="490"/>
    </location>
</feature>
<evidence type="ECO:0000256" key="2">
    <source>
        <dbReference type="SAM" id="Phobius"/>
    </source>
</evidence>
<keyword evidence="2" id="KW-0812">Transmembrane</keyword>
<name>A0A9D4J118_DREPO</name>
<feature type="domain" description="Major facilitator superfamily (MFS) profile" evidence="3">
    <location>
        <begin position="340"/>
        <end position="589"/>
    </location>
</feature>
<feature type="transmembrane region" description="Helical" evidence="2">
    <location>
        <begin position="376"/>
        <end position="397"/>
    </location>
</feature>
<feature type="transmembrane region" description="Helical" evidence="2">
    <location>
        <begin position="409"/>
        <end position="429"/>
    </location>
</feature>
<feature type="transmembrane region" description="Helical" evidence="2">
    <location>
        <begin position="144"/>
        <end position="163"/>
    </location>
</feature>
<feature type="transmembrane region" description="Helical" evidence="2">
    <location>
        <begin position="76"/>
        <end position="103"/>
    </location>
</feature>
<proteinExistence type="predicted"/>
<accession>A0A9D4J118</accession>
<feature type="transmembrane region" description="Helical" evidence="2">
    <location>
        <begin position="233"/>
        <end position="254"/>
    </location>
</feature>
<dbReference type="AlphaFoldDB" id="A0A9D4J118"/>
<dbReference type="InterPro" id="IPR020846">
    <property type="entry name" value="MFS_dom"/>
</dbReference>
<feature type="transmembrane region" description="Helical" evidence="2">
    <location>
        <begin position="335"/>
        <end position="356"/>
    </location>
</feature>
<dbReference type="SUPFAM" id="SSF103473">
    <property type="entry name" value="MFS general substrate transporter"/>
    <property type="match status" value="1"/>
</dbReference>
<sequence>MCEKSFSLEQVDSSTTESSITIGRLVAPKCANETPLGNSVNKQDQIACIEDGTQINTNKDPPVVVEPEAPDGSYGWVVVTAAFLLNLLIGGAVNTFGVLYVALLESHKQGSGPTAWVGSMANAMGLLLGPLSSALSSRFSCRSMVVVGGVLIAAGWCITGYMPRIEYMFITYGLLAGIGKSLAYTPSIVMVGKWFNRRRSLANGITLSGVGVGTFAFAPLLEALLTKYSFSGTMLIMGGVMLNVSVCGLFFLPVPSKITTRKKQTVLINGNCEEMSTKKCDANSNNYFQHEQAMNTNGNMKDSNSISSSKSVPAKEASYVPASKFVLKDYIDYTLLKNLSFISVGISVLLAPLGQSPAFMMLPSLAAQNNIPAQKSAFLLSITGIADIIGRLTFGAICDITYLRNNRKYVYVASIFISGVASGVCGFAHTYWHFATYAVVFGLFGGSYHALTPVILVDLLGADKLSSSFGIALLFQGIGYLVGPPLAGLISDAMGGYQSAFFFAGIASVLSSIIMNVPSIKPCWDRCIKQQHLKVTEQQRENVIVDAREITNTNIDGNPVCISYVSNSETLKGCRSVTSTNGHDTLGYV</sequence>
<dbReference type="InterPro" id="IPR036259">
    <property type="entry name" value="MFS_trans_sf"/>
</dbReference>
<feature type="transmembrane region" description="Helical" evidence="2">
    <location>
        <begin position="201"/>
        <end position="221"/>
    </location>
</feature>
<dbReference type="PANTHER" id="PTHR11360">
    <property type="entry name" value="MONOCARBOXYLATE TRANSPORTER"/>
    <property type="match status" value="1"/>
</dbReference>
<comment type="subcellular location">
    <subcellularLocation>
        <location evidence="1">Membrane</location>
        <topology evidence="1">Multi-pass membrane protein</topology>
    </subcellularLocation>
</comment>
<dbReference type="EMBL" id="JAIWYP010000007">
    <property type="protein sequence ID" value="KAH3795786.1"/>
    <property type="molecule type" value="Genomic_DNA"/>
</dbReference>
<comment type="caution">
    <text evidence="4">The sequence shown here is derived from an EMBL/GenBank/DDBJ whole genome shotgun (WGS) entry which is preliminary data.</text>
</comment>
<dbReference type="Proteomes" id="UP000828390">
    <property type="component" value="Unassembled WGS sequence"/>
</dbReference>
<keyword evidence="2" id="KW-0472">Membrane</keyword>
<protein>
    <recommendedName>
        <fullName evidence="3">Major facilitator superfamily (MFS) profile domain-containing protein</fullName>
    </recommendedName>
</protein>
<dbReference type="Pfam" id="PF07690">
    <property type="entry name" value="MFS_1"/>
    <property type="match status" value="2"/>
</dbReference>
<dbReference type="Gene3D" id="1.20.1250.20">
    <property type="entry name" value="MFS general substrate transporter like domains"/>
    <property type="match status" value="2"/>
</dbReference>
<keyword evidence="5" id="KW-1185">Reference proteome</keyword>
<reference evidence="4" key="1">
    <citation type="journal article" date="2019" name="bioRxiv">
        <title>The Genome of the Zebra Mussel, Dreissena polymorpha: A Resource for Invasive Species Research.</title>
        <authorList>
            <person name="McCartney M.A."/>
            <person name="Auch B."/>
            <person name="Kono T."/>
            <person name="Mallez S."/>
            <person name="Zhang Y."/>
            <person name="Obille A."/>
            <person name="Becker A."/>
            <person name="Abrahante J.E."/>
            <person name="Garbe J."/>
            <person name="Badalamenti J.P."/>
            <person name="Herman A."/>
            <person name="Mangelson H."/>
            <person name="Liachko I."/>
            <person name="Sullivan S."/>
            <person name="Sone E.D."/>
            <person name="Koren S."/>
            <person name="Silverstein K.A.T."/>
            <person name="Beckman K.B."/>
            <person name="Gohl D.M."/>
        </authorList>
    </citation>
    <scope>NUCLEOTIDE SEQUENCE</scope>
    <source>
        <strain evidence="4">Duluth1</strain>
        <tissue evidence="4">Whole animal</tissue>
    </source>
</reference>
<dbReference type="GO" id="GO:0008028">
    <property type="term" value="F:monocarboxylic acid transmembrane transporter activity"/>
    <property type="evidence" value="ECO:0007669"/>
    <property type="project" value="TreeGrafter"/>
</dbReference>
<gene>
    <name evidence="4" type="ORF">DPMN_149347</name>
</gene>